<feature type="region of interest" description="Disordered" evidence="13">
    <location>
        <begin position="1943"/>
        <end position="1978"/>
    </location>
</feature>
<keyword evidence="12" id="KW-0175">Coiled coil</keyword>
<feature type="repeat" description="ANK" evidence="11">
    <location>
        <begin position="1099"/>
        <end position="1131"/>
    </location>
</feature>
<feature type="region of interest" description="Disordered" evidence="13">
    <location>
        <begin position="1204"/>
        <end position="1224"/>
    </location>
</feature>
<evidence type="ECO:0000256" key="10">
    <source>
        <dbReference type="ARBA" id="ARBA00045681"/>
    </source>
</evidence>
<dbReference type="Pfam" id="PF00023">
    <property type="entry name" value="Ank"/>
    <property type="match status" value="1"/>
</dbReference>
<reference evidence="16 17" key="1">
    <citation type="submission" date="2019-12" db="EMBL/GenBank/DDBJ databases">
        <title>A genome sequence resource for the geographically widespread anthracnose pathogen Colletotrichum asianum.</title>
        <authorList>
            <person name="Meng Y."/>
        </authorList>
    </citation>
    <scope>NUCLEOTIDE SEQUENCE [LARGE SCALE GENOMIC DNA]</scope>
    <source>
        <strain evidence="16 17">ICMP 18580</strain>
    </source>
</reference>
<dbReference type="InterPro" id="IPR058525">
    <property type="entry name" value="DUF8212"/>
</dbReference>
<keyword evidence="16" id="KW-0687">Ribonucleoprotein</keyword>
<dbReference type="InterPro" id="IPR002110">
    <property type="entry name" value="Ankyrin_rpt"/>
</dbReference>
<evidence type="ECO:0000256" key="2">
    <source>
        <dbReference type="ARBA" id="ARBA00012210"/>
    </source>
</evidence>
<protein>
    <recommendedName>
        <fullName evidence="2">protein S-acyltransferase</fullName>
        <ecNumber evidence="2">2.3.1.225</ecNumber>
    </recommendedName>
</protein>
<dbReference type="PANTHER" id="PTHR24161:SF85">
    <property type="entry name" value="PALMITOYLTRANSFERASE HIP14"/>
    <property type="match status" value="1"/>
</dbReference>
<feature type="compositionally biased region" description="Acidic residues" evidence="13">
    <location>
        <begin position="1397"/>
        <end position="1420"/>
    </location>
</feature>
<dbReference type="GO" id="GO:0051536">
    <property type="term" value="F:iron-sulfur cluster binding"/>
    <property type="evidence" value="ECO:0007669"/>
    <property type="project" value="UniProtKB-KW"/>
</dbReference>
<feature type="compositionally biased region" description="Basic and acidic residues" evidence="13">
    <location>
        <begin position="1965"/>
        <end position="1978"/>
    </location>
</feature>
<dbReference type="Gene3D" id="1.25.40.20">
    <property type="entry name" value="Ankyrin repeat-containing domain"/>
    <property type="match status" value="3"/>
</dbReference>
<dbReference type="InterPro" id="IPR015324">
    <property type="entry name" value="Ribosomal_Rsm22-like"/>
</dbReference>
<evidence type="ECO:0000256" key="4">
    <source>
        <dbReference type="ARBA" id="ARBA00022737"/>
    </source>
</evidence>
<accession>A0A8H3WB05</accession>
<keyword evidence="6" id="KW-0408">Iron</keyword>
<evidence type="ECO:0000313" key="17">
    <source>
        <dbReference type="Proteomes" id="UP000434172"/>
    </source>
</evidence>
<keyword evidence="17" id="KW-1185">Reference proteome</keyword>
<dbReference type="InterPro" id="IPR010730">
    <property type="entry name" value="HET"/>
</dbReference>
<dbReference type="GO" id="GO:0005739">
    <property type="term" value="C:mitochondrion"/>
    <property type="evidence" value="ECO:0007669"/>
    <property type="project" value="UniProtKB-SubCell"/>
</dbReference>
<dbReference type="GO" id="GO:0046872">
    <property type="term" value="F:metal ion binding"/>
    <property type="evidence" value="ECO:0007669"/>
    <property type="project" value="UniProtKB-KW"/>
</dbReference>
<keyword evidence="4" id="KW-0677">Repeat</keyword>
<feature type="repeat" description="ANK" evidence="11">
    <location>
        <begin position="835"/>
        <end position="867"/>
    </location>
</feature>
<dbReference type="Gene3D" id="3.40.50.150">
    <property type="entry name" value="Vaccinia Virus protein VP39"/>
    <property type="match status" value="1"/>
</dbReference>
<dbReference type="OrthoDB" id="421327at2759"/>
<feature type="repeat" description="ANK" evidence="11">
    <location>
        <begin position="1034"/>
        <end position="1066"/>
    </location>
</feature>
<dbReference type="Pfam" id="PF12796">
    <property type="entry name" value="Ank_2"/>
    <property type="match status" value="3"/>
</dbReference>
<dbReference type="PRINTS" id="PR01415">
    <property type="entry name" value="ANKYRIN"/>
</dbReference>
<evidence type="ECO:0000256" key="8">
    <source>
        <dbReference type="ARBA" id="ARBA00023043"/>
    </source>
</evidence>
<dbReference type="EC" id="2.3.1.225" evidence="2"/>
<comment type="function">
    <text evidence="10">Mitochondrial ribosome (mitoribosome) assembly factor. Binds at the interface of the head and body domains of the mitochondrial small ribosomal subunit (mt-SSU), occluding the mRNA channel and preventing compaction of the head domain towards the body. Probable inactive methyltransferase: retains the characteristic folding and ability to bind S-adenosyl-L-methionine, but it probably lost its methyltransferase activity.</text>
</comment>
<evidence type="ECO:0000256" key="9">
    <source>
        <dbReference type="ARBA" id="ARBA00023128"/>
    </source>
</evidence>
<evidence type="ECO:0000256" key="5">
    <source>
        <dbReference type="ARBA" id="ARBA00022946"/>
    </source>
</evidence>
<evidence type="ECO:0000256" key="12">
    <source>
        <dbReference type="SAM" id="Coils"/>
    </source>
</evidence>
<feature type="repeat" description="ANK" evidence="11">
    <location>
        <begin position="1067"/>
        <end position="1099"/>
    </location>
</feature>
<gene>
    <name evidence="16" type="ORF">GQ607_009165</name>
</gene>
<comment type="caution">
    <text evidence="16">The sequence shown here is derived from an EMBL/GenBank/DDBJ whole genome shotgun (WGS) entry which is preliminary data.</text>
</comment>
<keyword evidence="16" id="KW-0689">Ribosomal protein</keyword>
<dbReference type="PROSITE" id="PS50088">
    <property type="entry name" value="ANK_REPEAT"/>
    <property type="match status" value="13"/>
</dbReference>
<dbReference type="InterPro" id="IPR036770">
    <property type="entry name" value="Ankyrin_rpt-contain_sf"/>
</dbReference>
<evidence type="ECO:0000256" key="1">
    <source>
        <dbReference type="ARBA" id="ARBA00004173"/>
    </source>
</evidence>
<evidence type="ECO:0000259" key="14">
    <source>
        <dbReference type="Pfam" id="PF06985"/>
    </source>
</evidence>
<dbReference type="Pfam" id="PF09243">
    <property type="entry name" value="Rsm22"/>
    <property type="match status" value="1"/>
</dbReference>
<feature type="domain" description="Heterokaryon incompatibility" evidence="14">
    <location>
        <begin position="21"/>
        <end position="110"/>
    </location>
</feature>
<feature type="compositionally biased region" description="Basic and acidic residues" evidence="13">
    <location>
        <begin position="1208"/>
        <end position="1224"/>
    </location>
</feature>
<dbReference type="GO" id="GO:0006412">
    <property type="term" value="P:translation"/>
    <property type="evidence" value="ECO:0007669"/>
    <property type="project" value="InterPro"/>
</dbReference>
<feature type="repeat" description="ANK" evidence="11">
    <location>
        <begin position="967"/>
        <end position="999"/>
    </location>
</feature>
<dbReference type="InterPro" id="IPR029063">
    <property type="entry name" value="SAM-dependent_MTases_sf"/>
</dbReference>
<comment type="subcellular location">
    <subcellularLocation>
        <location evidence="1">Mitochondrion</location>
    </subcellularLocation>
</comment>
<dbReference type="Pfam" id="PF06985">
    <property type="entry name" value="HET"/>
    <property type="match status" value="1"/>
</dbReference>
<dbReference type="PANTHER" id="PTHR24161">
    <property type="entry name" value="ANK_REP_REGION DOMAIN-CONTAINING PROTEIN-RELATED"/>
    <property type="match status" value="1"/>
</dbReference>
<feature type="repeat" description="ANK" evidence="11">
    <location>
        <begin position="868"/>
        <end position="900"/>
    </location>
</feature>
<dbReference type="GO" id="GO:0019706">
    <property type="term" value="F:protein-cysteine S-palmitoyltransferase activity"/>
    <property type="evidence" value="ECO:0007669"/>
    <property type="project" value="UniProtKB-EC"/>
</dbReference>
<dbReference type="EMBL" id="WOWK01000050">
    <property type="protein sequence ID" value="KAF0323719.1"/>
    <property type="molecule type" value="Genomic_DNA"/>
</dbReference>
<evidence type="ECO:0000256" key="3">
    <source>
        <dbReference type="ARBA" id="ARBA00022723"/>
    </source>
</evidence>
<evidence type="ECO:0000256" key="7">
    <source>
        <dbReference type="ARBA" id="ARBA00023014"/>
    </source>
</evidence>
<evidence type="ECO:0000259" key="15">
    <source>
        <dbReference type="Pfam" id="PF26640"/>
    </source>
</evidence>
<evidence type="ECO:0000313" key="16">
    <source>
        <dbReference type="EMBL" id="KAF0323719.1"/>
    </source>
</evidence>
<keyword evidence="8 11" id="KW-0040">ANK repeat</keyword>
<organism evidence="16 17">
    <name type="scientific">Colletotrichum asianum</name>
    <dbReference type="NCBI Taxonomy" id="702518"/>
    <lineage>
        <taxon>Eukaryota</taxon>
        <taxon>Fungi</taxon>
        <taxon>Dikarya</taxon>
        <taxon>Ascomycota</taxon>
        <taxon>Pezizomycotina</taxon>
        <taxon>Sordariomycetes</taxon>
        <taxon>Hypocreomycetidae</taxon>
        <taxon>Glomerellales</taxon>
        <taxon>Glomerellaceae</taxon>
        <taxon>Colletotrichum</taxon>
        <taxon>Colletotrichum gloeosporioides species complex</taxon>
    </lineage>
</organism>
<feature type="region of interest" description="Disordered" evidence="13">
    <location>
        <begin position="1333"/>
        <end position="1357"/>
    </location>
</feature>
<keyword evidence="3" id="KW-0479">Metal-binding</keyword>
<evidence type="ECO:0000256" key="6">
    <source>
        <dbReference type="ARBA" id="ARBA00023004"/>
    </source>
</evidence>
<sequence>MRLINVNTRALEEFYRDPPPYAILSHTWGPDEEELLYDDIKTEVTKPGIGKLKLDRCCEQAKEDGLDYVWIDTCCINRANATELGEAINSMYRWYQSSHTCYAYLVDVDEGDRSFHDLFRASRWFCRGWTLQELLAPKDVVFYDKSWRHLGSKHQLAGIVEDITGIPRPFLLGLAGLQSASIAQRMSWAAKRTTTKEEDLAYCLLGIFNVMIPMIYGEGSQAFTRLQEQIMKKTPDDSILAWGLSTDSTRVEARTGDVNKFGGVLAATPAAFLGSETIVFGGNLDATGILGGFLHAKLGFYTSTNGQTFGLLNCRPRDSTEKVVGIPLCRVHPGEDSDEYIRPRGGRASLLSKSSTQNSSANPKSMRILESLQFHDEVAFDRRHGFCIETPSKGELVLVDVHPQERWEKKSSFILTGADFSRDSVQRTWLKFRHVASFSEDFVIALELEIKSCQPKARCHVMTVSRTAILDDITGEASIRDYVFGNTSAHTQFFNLQAKLTQEQLGAQPVFMVRLYSMDSPSGVSVDASLELSLIERGKQLKRLLKEDKRMRPKLLELPKSIREKTAAVDETTAKLKAVQEELDRLQQKKDELSAQLEANTQELASLVDANRTLVERETEIFDFVSSAGTLPPHCGQERALQWFEGIIDHLSTSAPSKDATINDMPDRFHRAFMQNVANGNLAALRFLADNHVNIRCETTERVSALSMAIFRGHLAAVSWLLDQGMSIDSEDGEGVTPLFRAAFHRNQEAVALLLDRGASINARSSGGNQRTPLAIAARRNEKPVCQLLIDRGADVNIADEFGLTPLALAARAGHSAILPILIKSRADMELQDEKGLTPAYLAAQQRHLSILTTLIKNGANIEARDQKGRTLLAYAASKNDEEMAQLLLDQKARIEAWDDEKQTPLALAEQLKHTPMIRLLLKRKANAKFRDKLGRTSLGRAVERRSLDTVKLLLDLKVNVESKDNSGCTALALAAESGYLTISKTLIEGGANVNTTDHDSDTPINLAASRGHTSVVELLLEHSADLELANTLDGWTPLMQAVHHGNEEMAKLLLEKGAKANAKDNHGRTPLFIAIDSHRSSLVPALLDHGARTDVKHDGLNPLYHAIMRKNKDSVRLLVDRGADTSKLKRLVPPLQYAKDLIVDEETGSKDGENQVADLKSIVKILQKFDPLNSSEEAKKGKNRKQPRSIRYLMVKVNSPLTTTSRRFQDSESSRNDAKDLTRAADIETTVREAKQRFRDTLPKGYLSEEEYRLYERWYGPPLRETTPEDIGIEYLNEKTSEAAVRKDGSAEPALLRRGEGGSYEEVSYVRKGKRKTPDQIFEEIVEDNLASELSTEVEPAQEPAPEAEPEPEERENYINVVARNRREYDALMKLQKDFEASARAYEESERAQAHEEDEQLRDEEREMDEDEEDLDEREDGIQDQSISNRASRLHPYSREGHFSTNPATVSMPYAGFISPVNTMLSRTDIKHVQEAAEKAFGGPGLPHSPATPASKMNLPQNPIGMAVWQARMSEIDADAFISTFLPPTYASAMASLVEVRKRLGTEWMRKLFERGNGEGPRILDVGAGGAGLLAWQDIIRAEWEAMQSRGEVSGRGPPGKQSVVIGAEKLRERISKFLQNTSFLPRLPDYLHSVDQQEQHIDANETPQPRKMFDVIIASHLLLPVKEGHRRKAILNQIWSLLNPEGGVLIVLEKGQPSGFEAVAEVRDRLLQEFLIPPGGEELKPEEQDLDPSFERVKEHGMIIAPCTNHKSCPMYLVPGRSKGRKDYCHFTQRFVRPPFLQRIMGATHRNHDDVQFSYVAIQRGTTAKSGPLAGDKATTRALEGYEDAETAPDMLSLPRQILPPIKRRGHVTLDVCTPSAKIERWTIPKSFSKQAYHDARKAKWGDLWALGAKTRLQRNVRLGRPEAEDDGGVRAQRANAAARKKRNVVEVGINEHGVIGDPDAIEARAQPQQRRKSKRGAALHDLKKQLAEKED</sequence>
<feature type="repeat" description="ANK" evidence="11">
    <location>
        <begin position="1000"/>
        <end position="1032"/>
    </location>
</feature>
<feature type="repeat" description="ANK" evidence="11">
    <location>
        <begin position="701"/>
        <end position="733"/>
    </location>
</feature>
<feature type="region of interest" description="Disordered" evidence="13">
    <location>
        <begin position="1385"/>
        <end position="1450"/>
    </location>
</feature>
<dbReference type="PROSITE" id="PS50297">
    <property type="entry name" value="ANK_REP_REGION"/>
    <property type="match status" value="10"/>
</dbReference>
<name>A0A8H3WB05_9PEZI</name>
<feature type="repeat" description="ANK" evidence="11">
    <location>
        <begin position="934"/>
        <end position="966"/>
    </location>
</feature>
<evidence type="ECO:0000256" key="13">
    <source>
        <dbReference type="SAM" id="MobiDB-lite"/>
    </source>
</evidence>
<feature type="repeat" description="ANK" evidence="11">
    <location>
        <begin position="769"/>
        <end position="801"/>
    </location>
</feature>
<feature type="repeat" description="ANK" evidence="11">
    <location>
        <begin position="734"/>
        <end position="766"/>
    </location>
</feature>
<dbReference type="SMART" id="SM00248">
    <property type="entry name" value="ANK"/>
    <property type="match status" value="14"/>
</dbReference>
<dbReference type="GO" id="GO:0005840">
    <property type="term" value="C:ribosome"/>
    <property type="evidence" value="ECO:0007669"/>
    <property type="project" value="UniProtKB-KW"/>
</dbReference>
<feature type="repeat" description="ANK" evidence="11">
    <location>
        <begin position="901"/>
        <end position="933"/>
    </location>
</feature>
<feature type="coiled-coil region" evidence="12">
    <location>
        <begin position="562"/>
        <end position="610"/>
    </location>
</feature>
<keyword evidence="7" id="KW-0411">Iron-sulfur</keyword>
<feature type="repeat" description="ANK" evidence="11">
    <location>
        <begin position="802"/>
        <end position="834"/>
    </location>
</feature>
<keyword evidence="9" id="KW-0496">Mitochondrion</keyword>
<feature type="domain" description="DUF8212" evidence="15">
    <location>
        <begin position="221"/>
        <end position="250"/>
    </location>
</feature>
<dbReference type="SUPFAM" id="SSF53335">
    <property type="entry name" value="S-adenosyl-L-methionine-dependent methyltransferases"/>
    <property type="match status" value="1"/>
</dbReference>
<feature type="compositionally biased region" description="Basic and acidic residues" evidence="13">
    <location>
        <begin position="1385"/>
        <end position="1396"/>
    </location>
</feature>
<dbReference type="GO" id="GO:0008168">
    <property type="term" value="F:methyltransferase activity"/>
    <property type="evidence" value="ECO:0007669"/>
    <property type="project" value="InterPro"/>
</dbReference>
<keyword evidence="5" id="KW-0809">Transit peptide</keyword>
<dbReference type="Pfam" id="PF26640">
    <property type="entry name" value="DUF8212"/>
    <property type="match status" value="1"/>
</dbReference>
<evidence type="ECO:0000256" key="11">
    <source>
        <dbReference type="PROSITE-ProRule" id="PRU00023"/>
    </source>
</evidence>
<dbReference type="Proteomes" id="UP000434172">
    <property type="component" value="Unassembled WGS sequence"/>
</dbReference>
<dbReference type="SUPFAM" id="SSF48403">
    <property type="entry name" value="Ankyrin repeat"/>
    <property type="match status" value="2"/>
</dbReference>
<proteinExistence type="predicted"/>